<organism evidence="3 4">
    <name type="scientific">Rubrivivax gelatinosus</name>
    <name type="common">Rhodocyclus gelatinosus</name>
    <name type="synonym">Rhodopseudomonas gelatinosa</name>
    <dbReference type="NCBI Taxonomy" id="28068"/>
    <lineage>
        <taxon>Bacteria</taxon>
        <taxon>Pseudomonadati</taxon>
        <taxon>Pseudomonadota</taxon>
        <taxon>Betaproteobacteria</taxon>
        <taxon>Burkholderiales</taxon>
        <taxon>Sphaerotilaceae</taxon>
        <taxon>Rubrivivax</taxon>
    </lineage>
</organism>
<accession>A0A4R2MD36</accession>
<evidence type="ECO:0000256" key="1">
    <source>
        <dbReference type="SAM" id="SignalP"/>
    </source>
</evidence>
<dbReference type="Pfam" id="PF07589">
    <property type="entry name" value="PEP-CTERM"/>
    <property type="match status" value="1"/>
</dbReference>
<evidence type="ECO:0000313" key="4">
    <source>
        <dbReference type="Proteomes" id="UP000295106"/>
    </source>
</evidence>
<reference evidence="3 4" key="1">
    <citation type="submission" date="2019-03" db="EMBL/GenBank/DDBJ databases">
        <title>Genomic Encyclopedia of Type Strains, Phase IV (KMG-IV): sequencing the most valuable type-strain genomes for metagenomic binning, comparative biology and taxonomic classification.</title>
        <authorList>
            <person name="Goeker M."/>
        </authorList>
    </citation>
    <scope>NUCLEOTIDE SEQUENCE [LARGE SCALE GENOMIC DNA]</scope>
    <source>
        <strain evidence="3 4">DSM 1709</strain>
    </source>
</reference>
<gene>
    <name evidence="3" type="ORF">EV684_102476</name>
</gene>
<dbReference type="Proteomes" id="UP000295106">
    <property type="component" value="Unassembled WGS sequence"/>
</dbReference>
<feature type="domain" description="Ice-binding protein C-terminal" evidence="2">
    <location>
        <begin position="189"/>
        <end position="211"/>
    </location>
</feature>
<comment type="caution">
    <text evidence="3">The sequence shown here is derived from an EMBL/GenBank/DDBJ whole genome shotgun (WGS) entry which is preliminary data.</text>
</comment>
<evidence type="ECO:0000259" key="2">
    <source>
        <dbReference type="Pfam" id="PF07589"/>
    </source>
</evidence>
<dbReference type="GeneID" id="99684741"/>
<evidence type="ECO:0000313" key="3">
    <source>
        <dbReference type="EMBL" id="TCP04712.1"/>
    </source>
</evidence>
<dbReference type="RefSeq" id="WP_132645191.1">
    <property type="nucleotide sequence ID" value="NZ_CP181386.1"/>
</dbReference>
<keyword evidence="1" id="KW-0732">Signal</keyword>
<dbReference type="EMBL" id="SLXD01000002">
    <property type="protein sequence ID" value="TCP04712.1"/>
    <property type="molecule type" value="Genomic_DNA"/>
</dbReference>
<protein>
    <submittedName>
        <fullName evidence="3">Putative secreted protein with PEP-CTERM sorting signal</fullName>
    </submittedName>
</protein>
<feature type="chain" id="PRO_5021010758" evidence="1">
    <location>
        <begin position="24"/>
        <end position="237"/>
    </location>
</feature>
<name>A0A4R2MD36_RUBGE</name>
<dbReference type="AlphaFoldDB" id="A0A4R2MD36"/>
<proteinExistence type="predicted"/>
<sequence length="237" mass="24651">MRQRWFRLAGALAIAASPALALALDGITDRPDDFLSSFAGSSSSTDLDVLAATVLYDPGADLFQLSSTLAGAVGTTDSALYVWGVNRGAGTAAFAADGIDGVRFDRVVLLRADGSGSVGGVGDLAAGSVTVSGNTITALVPGSMLVSTGFDKRDYTWNLWPRDTSFAGFAAISDFAPDNANFTTTIGVVPEPGTVAMMLAGLLLLGGQARRSASRGPKAPRHEYRHTNAPVRVRWLR</sequence>
<feature type="signal peptide" evidence="1">
    <location>
        <begin position="1"/>
        <end position="23"/>
    </location>
</feature>
<dbReference type="NCBIfam" id="TIGR02595">
    <property type="entry name" value="PEP_CTERM"/>
    <property type="match status" value="1"/>
</dbReference>
<dbReference type="InterPro" id="IPR013424">
    <property type="entry name" value="Ice-binding_C"/>
</dbReference>
<dbReference type="OrthoDB" id="8902172at2"/>